<dbReference type="SMART" id="SM00849">
    <property type="entry name" value="Lactamase_B"/>
    <property type="match status" value="1"/>
</dbReference>
<dbReference type="GO" id="GO:0016787">
    <property type="term" value="F:hydrolase activity"/>
    <property type="evidence" value="ECO:0007669"/>
    <property type="project" value="UniProtKB-KW"/>
</dbReference>
<name>A0A849KRI3_9RHOB</name>
<dbReference type="InterPro" id="IPR051013">
    <property type="entry name" value="MBL_superfamily_lactonases"/>
</dbReference>
<organism evidence="7 8">
    <name type="scientific">Halovulum dunhuangense</name>
    <dbReference type="NCBI Taxonomy" id="1505036"/>
    <lineage>
        <taxon>Bacteria</taxon>
        <taxon>Pseudomonadati</taxon>
        <taxon>Pseudomonadota</taxon>
        <taxon>Alphaproteobacteria</taxon>
        <taxon>Rhodobacterales</taxon>
        <taxon>Paracoccaceae</taxon>
        <taxon>Halovulum</taxon>
    </lineage>
</organism>
<dbReference type="AlphaFoldDB" id="A0A849KRI3"/>
<keyword evidence="3 7" id="KW-0378">Hydrolase</keyword>
<evidence type="ECO:0000259" key="6">
    <source>
        <dbReference type="SMART" id="SM00849"/>
    </source>
</evidence>
<keyword evidence="2" id="KW-0479">Metal-binding</keyword>
<comment type="caution">
    <text evidence="7">The sequence shown here is derived from an EMBL/GenBank/DDBJ whole genome shotgun (WGS) entry which is preliminary data.</text>
</comment>
<dbReference type="SUPFAM" id="SSF56281">
    <property type="entry name" value="Metallo-hydrolase/oxidoreductase"/>
    <property type="match status" value="1"/>
</dbReference>
<comment type="similarity">
    <text evidence="1">Belongs to the metallo-beta-lactamase superfamily.</text>
</comment>
<dbReference type="GO" id="GO:0046872">
    <property type="term" value="F:metal ion binding"/>
    <property type="evidence" value="ECO:0007669"/>
    <property type="project" value="UniProtKB-KW"/>
</dbReference>
<evidence type="ECO:0000313" key="7">
    <source>
        <dbReference type="EMBL" id="NNU79459.1"/>
    </source>
</evidence>
<feature type="domain" description="Metallo-beta-lactamase" evidence="6">
    <location>
        <begin position="86"/>
        <end position="291"/>
    </location>
</feature>
<evidence type="ECO:0000256" key="1">
    <source>
        <dbReference type="ARBA" id="ARBA00007749"/>
    </source>
</evidence>
<feature type="signal peptide" evidence="5">
    <location>
        <begin position="1"/>
        <end position="22"/>
    </location>
</feature>
<keyword evidence="5" id="KW-0732">Signal</keyword>
<dbReference type="EMBL" id="JABFBC010000001">
    <property type="protein sequence ID" value="NNU79459.1"/>
    <property type="molecule type" value="Genomic_DNA"/>
</dbReference>
<dbReference type="Proteomes" id="UP000572377">
    <property type="component" value="Unassembled WGS sequence"/>
</dbReference>
<sequence length="318" mass="33153">MLTRRSFGLSALAAGASGIALPALGLAPQAGVQVPGIYRRRIGDFEITAINDGYTALTADLFSGVPAGQIEAALAAEGQGTTMPTAVNTFVVNTPTATWLVDAGAGVSAAFGPNLGRTVELLAAAGISPEQIDGVILTHAHIDHVEGLVDASGNAVFANAEIVLREVERAFWFDDGMLSQAPEAARGLFESARRSLTPYADRTRLVTGGEVAPGLELIHAPGHTPGHSVLHVSSGDDQLMILADSFHNAAIHTAYPDAGFGFDTDAALAAQSRRAQFDRVAADGLLVAATHVSFPGFGRIVAEGDRYRYLPAEWSFPL</sequence>
<protein>
    <submittedName>
        <fullName evidence="7">MBL fold metallo-hydrolase</fullName>
    </submittedName>
</protein>
<dbReference type="Gene3D" id="3.60.15.10">
    <property type="entry name" value="Ribonuclease Z/Hydroxyacylglutathione hydrolase-like"/>
    <property type="match status" value="1"/>
</dbReference>
<evidence type="ECO:0000256" key="3">
    <source>
        <dbReference type="ARBA" id="ARBA00022801"/>
    </source>
</evidence>
<proteinExistence type="inferred from homology"/>
<dbReference type="Pfam" id="PF00753">
    <property type="entry name" value="Lactamase_B"/>
    <property type="match status" value="1"/>
</dbReference>
<dbReference type="CDD" id="cd07720">
    <property type="entry name" value="OPHC2-like_MBL-fold"/>
    <property type="match status" value="1"/>
</dbReference>
<keyword evidence="4" id="KW-0862">Zinc</keyword>
<accession>A0A849KRI3</accession>
<evidence type="ECO:0000313" key="8">
    <source>
        <dbReference type="Proteomes" id="UP000572377"/>
    </source>
</evidence>
<dbReference type="InterPro" id="IPR036866">
    <property type="entry name" value="RibonucZ/Hydroxyglut_hydro"/>
</dbReference>
<evidence type="ECO:0000256" key="4">
    <source>
        <dbReference type="ARBA" id="ARBA00022833"/>
    </source>
</evidence>
<feature type="chain" id="PRO_5032753683" evidence="5">
    <location>
        <begin position="23"/>
        <end position="318"/>
    </location>
</feature>
<dbReference type="PANTHER" id="PTHR42978:SF6">
    <property type="entry name" value="QUORUM-QUENCHING LACTONASE YTNP-RELATED"/>
    <property type="match status" value="1"/>
</dbReference>
<evidence type="ECO:0000256" key="5">
    <source>
        <dbReference type="SAM" id="SignalP"/>
    </source>
</evidence>
<dbReference type="PANTHER" id="PTHR42978">
    <property type="entry name" value="QUORUM-QUENCHING LACTONASE YTNP-RELATED-RELATED"/>
    <property type="match status" value="1"/>
</dbReference>
<gene>
    <name evidence="7" type="ORF">HMH01_03315</name>
</gene>
<evidence type="ECO:0000256" key="2">
    <source>
        <dbReference type="ARBA" id="ARBA00022723"/>
    </source>
</evidence>
<dbReference type="InterPro" id="IPR001279">
    <property type="entry name" value="Metallo-B-lactamas"/>
</dbReference>
<reference evidence="7 8" key="1">
    <citation type="submission" date="2020-05" db="EMBL/GenBank/DDBJ databases">
        <title>Gimesia benthica sp. nov., a novel planctomycete isolated from a deep-sea water sample of the Northwest Indian Ocean.</title>
        <authorList>
            <person name="Wang J."/>
            <person name="Ruan C."/>
            <person name="Song L."/>
            <person name="Zhu Y."/>
            <person name="Li A."/>
            <person name="Zheng X."/>
            <person name="Wang L."/>
            <person name="Lu Z."/>
            <person name="Huang Y."/>
            <person name="Du W."/>
            <person name="Zhou Y."/>
            <person name="Huang L."/>
            <person name="Dai X."/>
        </authorList>
    </citation>
    <scope>NUCLEOTIDE SEQUENCE [LARGE SCALE GENOMIC DNA]</scope>
    <source>
        <strain evidence="7 8">YYQ-30</strain>
    </source>
</reference>
<keyword evidence="8" id="KW-1185">Reference proteome</keyword>
<dbReference type="RefSeq" id="WP_171322468.1">
    <property type="nucleotide sequence ID" value="NZ_JABFBC010000001.1"/>
</dbReference>